<accession>A0ABR0EAS5</accession>
<keyword evidence="1" id="KW-0732">Signal</keyword>
<dbReference type="EMBL" id="JAXOVC010000008">
    <property type="protein sequence ID" value="KAK4498559.1"/>
    <property type="molecule type" value="Genomic_DNA"/>
</dbReference>
<dbReference type="Proteomes" id="UP001305779">
    <property type="component" value="Unassembled WGS sequence"/>
</dbReference>
<evidence type="ECO:0000313" key="3">
    <source>
        <dbReference type="EMBL" id="KAK4498559.1"/>
    </source>
</evidence>
<evidence type="ECO:0000256" key="1">
    <source>
        <dbReference type="SAM" id="SignalP"/>
    </source>
</evidence>
<feature type="signal peptide" evidence="1">
    <location>
        <begin position="1"/>
        <end position="15"/>
    </location>
</feature>
<organism evidence="3 4">
    <name type="scientific">Zasmidium cellare</name>
    <name type="common">Wine cellar mold</name>
    <name type="synonym">Racodium cellare</name>
    <dbReference type="NCBI Taxonomy" id="395010"/>
    <lineage>
        <taxon>Eukaryota</taxon>
        <taxon>Fungi</taxon>
        <taxon>Dikarya</taxon>
        <taxon>Ascomycota</taxon>
        <taxon>Pezizomycotina</taxon>
        <taxon>Dothideomycetes</taxon>
        <taxon>Dothideomycetidae</taxon>
        <taxon>Mycosphaerellales</taxon>
        <taxon>Mycosphaerellaceae</taxon>
        <taxon>Zasmidium</taxon>
    </lineage>
</organism>
<name>A0ABR0EAS5_ZASCE</name>
<sequence>MKFAATLSLVGLAAAAPLQGSPFRFVPGTPEGHRPGSYVPGSIIKGRAIGPGAAAVLGGVVSGIVAPAVTRWANKALGPARKAKRDGEDTNVEGQLVVGDNVTWDEIRAAFLQGVTTEIFEDADPEETAICVGVPYNVDDESKVDDAASVDFSTNDNSAVFDCFLLAAGATFSVAPENATDANVAIVSAKPAELDANGSITV</sequence>
<reference evidence="3 4" key="1">
    <citation type="journal article" date="2023" name="G3 (Bethesda)">
        <title>A chromosome-level genome assembly of Zasmidium syzygii isolated from banana leaves.</title>
        <authorList>
            <person name="van Westerhoven A.C."/>
            <person name="Mehrabi R."/>
            <person name="Talebi R."/>
            <person name="Steentjes M.B.F."/>
            <person name="Corcolon B."/>
            <person name="Chong P.A."/>
            <person name="Kema G.H.J."/>
            <person name="Seidl M.F."/>
        </authorList>
    </citation>
    <scope>NUCLEOTIDE SEQUENCE [LARGE SCALE GENOMIC DNA]</scope>
    <source>
        <strain evidence="3 4">P124</strain>
    </source>
</reference>
<dbReference type="Pfam" id="PF25411">
    <property type="entry name" value="DUF7888"/>
    <property type="match status" value="1"/>
</dbReference>
<feature type="chain" id="PRO_5045121569" description="DUF7888 domain-containing protein" evidence="1">
    <location>
        <begin position="16"/>
        <end position="202"/>
    </location>
</feature>
<dbReference type="InterPro" id="IPR057210">
    <property type="entry name" value="DUF7888"/>
</dbReference>
<keyword evidence="4" id="KW-1185">Reference proteome</keyword>
<feature type="domain" description="DUF7888" evidence="2">
    <location>
        <begin position="98"/>
        <end position="174"/>
    </location>
</feature>
<evidence type="ECO:0000313" key="4">
    <source>
        <dbReference type="Proteomes" id="UP001305779"/>
    </source>
</evidence>
<gene>
    <name evidence="3" type="ORF">PRZ48_011217</name>
</gene>
<proteinExistence type="predicted"/>
<comment type="caution">
    <text evidence="3">The sequence shown here is derived from an EMBL/GenBank/DDBJ whole genome shotgun (WGS) entry which is preliminary data.</text>
</comment>
<evidence type="ECO:0000259" key="2">
    <source>
        <dbReference type="Pfam" id="PF25411"/>
    </source>
</evidence>
<protein>
    <recommendedName>
        <fullName evidence="2">DUF7888 domain-containing protein</fullName>
    </recommendedName>
</protein>